<dbReference type="EMBL" id="CP108222">
    <property type="protein sequence ID" value="WTT19855.1"/>
    <property type="molecule type" value="Genomic_DNA"/>
</dbReference>
<gene>
    <name evidence="1" type="ORF">OHA22_32185</name>
</gene>
<proteinExistence type="predicted"/>
<protein>
    <recommendedName>
        <fullName evidence="2">Restriction endonuclease</fullName>
    </recommendedName>
</protein>
<name>A0AAU2A906_9ACTN</name>
<sequence>MTNAKAAGPLSGCAGMEGADPLSPRLTVALLDSCLQSAGRSFEEGELAYLALTSQIENPVRDRVAYQLHRRFKGTHLDVGREWTGMYAEGKDGQPSPRKIDLAVVKRTRRHHVEPQGVVEFKAVYAYEAQTRGHLNRVEKQVTTDVFKSATAYGSVPNDVYAVVLLPSMTIKNERSLARHVMKGTDKIRIDGFRLQVGNVPDSVVKGVADRLAPLGPVRDGVLEGGMEYGVHVTVPYVILGPIPLTTFETLPSPY</sequence>
<organism evidence="1">
    <name type="scientific">Streptomyces sp. NBC_00093</name>
    <dbReference type="NCBI Taxonomy" id="2975649"/>
    <lineage>
        <taxon>Bacteria</taxon>
        <taxon>Bacillati</taxon>
        <taxon>Actinomycetota</taxon>
        <taxon>Actinomycetes</taxon>
        <taxon>Kitasatosporales</taxon>
        <taxon>Streptomycetaceae</taxon>
        <taxon>Streptomyces</taxon>
    </lineage>
</organism>
<reference evidence="1" key="1">
    <citation type="submission" date="2022-10" db="EMBL/GenBank/DDBJ databases">
        <title>The complete genomes of actinobacterial strains from the NBC collection.</title>
        <authorList>
            <person name="Joergensen T.S."/>
            <person name="Alvarez Arevalo M."/>
            <person name="Sterndorff E.B."/>
            <person name="Faurdal D."/>
            <person name="Vuksanovic O."/>
            <person name="Mourched A.-S."/>
            <person name="Charusanti P."/>
            <person name="Shaw S."/>
            <person name="Blin K."/>
            <person name="Weber T."/>
        </authorList>
    </citation>
    <scope>NUCLEOTIDE SEQUENCE</scope>
    <source>
        <strain evidence="1">NBC_00093</strain>
    </source>
</reference>
<dbReference type="AlphaFoldDB" id="A0AAU2A906"/>
<evidence type="ECO:0008006" key="2">
    <source>
        <dbReference type="Google" id="ProtNLM"/>
    </source>
</evidence>
<evidence type="ECO:0000313" key="1">
    <source>
        <dbReference type="EMBL" id="WTT19855.1"/>
    </source>
</evidence>
<accession>A0AAU2A906</accession>